<dbReference type="AlphaFoldDB" id="A0A430KM76"/>
<dbReference type="InterPro" id="IPR039251">
    <property type="entry name" value="OXLD1"/>
</dbReference>
<dbReference type="SUPFAM" id="SSF54637">
    <property type="entry name" value="Thioesterase/thiol ester dehydrase-isomerase"/>
    <property type="match status" value="1"/>
</dbReference>
<dbReference type="OrthoDB" id="6650029at2"/>
<comment type="caution">
    <text evidence="3">The sequence shown here is derived from an EMBL/GenBank/DDBJ whole genome shotgun (WGS) entry which is preliminary data.</text>
</comment>
<dbReference type="InterPro" id="IPR019180">
    <property type="entry name" value="Oxidoreductase-like_N"/>
</dbReference>
<sequence>MSREKPTPPGDYECCESGCSPCVWDTYYEDLNAWNAEQKAAKEAAKDTQQATTAPTSETQGATPMSDRASVIYRTHIKPEWIDYNNHMNVAYYVLIFDLAGTELVSQMGLSEAETKATQISWMILENHITYNNEVVLNQPVEVRCQLVDHDSKRLHLYFEMFAQNPDGSEYLASTLEQMAMCVDLSSRSSSPFPAPVLQQIQSMAEQQATLASPSGIGRRIGIRRQAAK</sequence>
<name>A0A430KM76_9GAMM</name>
<reference evidence="3 4" key="1">
    <citation type="submission" date="2018-11" db="EMBL/GenBank/DDBJ databases">
        <title>The draft genome sequence of Amphritea opalescens ANRC-JH13T.</title>
        <authorList>
            <person name="Fang Z."/>
            <person name="Zhang Y."/>
            <person name="Han X."/>
        </authorList>
    </citation>
    <scope>NUCLEOTIDE SEQUENCE [LARGE SCALE GENOMIC DNA]</scope>
    <source>
        <strain evidence="3 4">ANRC-JH13</strain>
    </source>
</reference>
<dbReference type="PANTHER" id="PTHR21193">
    <property type="entry name" value="OXIDOREDUCTASE-LIKE DOMAIN-CONTAINING PROTEIN 1"/>
    <property type="match status" value="1"/>
</dbReference>
<dbReference type="Pfam" id="PF09791">
    <property type="entry name" value="Oxidored-like"/>
    <property type="match status" value="1"/>
</dbReference>
<protein>
    <submittedName>
        <fullName evidence="3">Thioesterase</fullName>
    </submittedName>
</protein>
<evidence type="ECO:0000256" key="1">
    <source>
        <dbReference type="SAM" id="MobiDB-lite"/>
    </source>
</evidence>
<feature type="region of interest" description="Disordered" evidence="1">
    <location>
        <begin position="39"/>
        <end position="65"/>
    </location>
</feature>
<accession>A0A430KM76</accession>
<evidence type="ECO:0000313" key="4">
    <source>
        <dbReference type="Proteomes" id="UP000283087"/>
    </source>
</evidence>
<gene>
    <name evidence="3" type="ORF">EH243_16595</name>
</gene>
<dbReference type="EMBL" id="RQXW01000020">
    <property type="protein sequence ID" value="RTE64581.1"/>
    <property type="molecule type" value="Genomic_DNA"/>
</dbReference>
<evidence type="ECO:0000259" key="2">
    <source>
        <dbReference type="Pfam" id="PF09791"/>
    </source>
</evidence>
<evidence type="ECO:0000313" key="3">
    <source>
        <dbReference type="EMBL" id="RTE64581.1"/>
    </source>
</evidence>
<dbReference type="PANTHER" id="PTHR21193:SF3">
    <property type="entry name" value="OXIDOREDUCTASE-LIKE DOMAIN-CONTAINING PROTEIN 1"/>
    <property type="match status" value="1"/>
</dbReference>
<feature type="domain" description="Oxidoreductase-like" evidence="2">
    <location>
        <begin position="3"/>
        <end position="42"/>
    </location>
</feature>
<keyword evidence="4" id="KW-1185">Reference proteome</keyword>
<dbReference type="CDD" id="cd00586">
    <property type="entry name" value="4HBT"/>
    <property type="match status" value="1"/>
</dbReference>
<dbReference type="Pfam" id="PF13279">
    <property type="entry name" value="4HBT_2"/>
    <property type="match status" value="1"/>
</dbReference>
<dbReference type="Proteomes" id="UP000283087">
    <property type="component" value="Unassembled WGS sequence"/>
</dbReference>
<dbReference type="InterPro" id="IPR029069">
    <property type="entry name" value="HotDog_dom_sf"/>
</dbReference>
<organism evidence="3 4">
    <name type="scientific">Amphritea opalescens</name>
    <dbReference type="NCBI Taxonomy" id="2490544"/>
    <lineage>
        <taxon>Bacteria</taxon>
        <taxon>Pseudomonadati</taxon>
        <taxon>Pseudomonadota</taxon>
        <taxon>Gammaproteobacteria</taxon>
        <taxon>Oceanospirillales</taxon>
        <taxon>Oceanospirillaceae</taxon>
        <taxon>Amphritea</taxon>
    </lineage>
</organism>
<proteinExistence type="predicted"/>
<dbReference type="RefSeq" id="WP_126159783.1">
    <property type="nucleotide sequence ID" value="NZ_RQXW01000020.1"/>
</dbReference>
<dbReference type="Gene3D" id="3.10.129.10">
    <property type="entry name" value="Hotdog Thioesterase"/>
    <property type="match status" value="1"/>
</dbReference>